<keyword evidence="1" id="KW-0479">Metal-binding</keyword>
<dbReference type="Pfam" id="PF00098">
    <property type="entry name" value="zf-CCHC"/>
    <property type="match status" value="1"/>
</dbReference>
<dbReference type="SUPFAM" id="SSF57756">
    <property type="entry name" value="Retrovirus zinc finger-like domains"/>
    <property type="match status" value="1"/>
</dbReference>
<dbReference type="SMART" id="SM00343">
    <property type="entry name" value="ZnF_C2HC"/>
    <property type="match status" value="1"/>
</dbReference>
<reference evidence="4 5" key="1">
    <citation type="journal article" date="2018" name="PLoS Genet.">
        <title>Population sequencing reveals clonal diversity and ancestral inbreeding in the grapevine cultivar Chardonnay.</title>
        <authorList>
            <person name="Roach M.J."/>
            <person name="Johnson D.L."/>
            <person name="Bohlmann J."/>
            <person name="van Vuuren H.J."/>
            <person name="Jones S.J."/>
            <person name="Pretorius I.S."/>
            <person name="Schmidt S.A."/>
            <person name="Borneman A.R."/>
        </authorList>
    </citation>
    <scope>NUCLEOTIDE SEQUENCE [LARGE SCALE GENOMIC DNA]</scope>
    <source>
        <strain evidence="5">cv. Chardonnay</strain>
        <tissue evidence="4">Leaf</tissue>
    </source>
</reference>
<sequence length="250" mass="28295">MSSLSLRSILETSKLVGANYDDWYRNLRIVLMHEKLINIIDKPAITAPADTNDAEATKTYQKYLEECLSAKCIMLASMSPELQRQHEDMEPPAIIEHLKKMYSGQSRTARYQLSKALFRSSLAVNAQVGPHVLKMIDLIEQLEKLGCTLGKELSQDLILQSLPDSFSQFINKGIIMVVGKTSKKKGKGKYIPKRKPLGTKGGVTKPKYKKVKTDHSDAECFFCKEKGHWKRNCKKYLDSLKNKKQGAEDN</sequence>
<dbReference type="GO" id="GO:0008270">
    <property type="term" value="F:zinc ion binding"/>
    <property type="evidence" value="ECO:0007669"/>
    <property type="project" value="UniProtKB-KW"/>
</dbReference>
<evidence type="ECO:0000259" key="3">
    <source>
        <dbReference type="PROSITE" id="PS50158"/>
    </source>
</evidence>
<dbReference type="PROSITE" id="PS50158">
    <property type="entry name" value="ZF_CCHC"/>
    <property type="match status" value="1"/>
</dbReference>
<evidence type="ECO:0000313" key="5">
    <source>
        <dbReference type="Proteomes" id="UP000288805"/>
    </source>
</evidence>
<keyword evidence="1" id="KW-0863">Zinc-finger</keyword>
<evidence type="ECO:0000313" key="4">
    <source>
        <dbReference type="EMBL" id="RVW12267.1"/>
    </source>
</evidence>
<dbReference type="InterPro" id="IPR036875">
    <property type="entry name" value="Znf_CCHC_sf"/>
</dbReference>
<dbReference type="AlphaFoldDB" id="A0A438BMS2"/>
<name>A0A438BMS2_VITVI</name>
<proteinExistence type="predicted"/>
<dbReference type="EMBL" id="QGNW01002715">
    <property type="protein sequence ID" value="RVW12267.1"/>
    <property type="molecule type" value="Genomic_DNA"/>
</dbReference>
<dbReference type="Gene3D" id="4.10.60.10">
    <property type="entry name" value="Zinc finger, CCHC-type"/>
    <property type="match status" value="1"/>
</dbReference>
<feature type="domain" description="CCHC-type" evidence="3">
    <location>
        <begin position="220"/>
        <end position="235"/>
    </location>
</feature>
<organism evidence="4 5">
    <name type="scientific">Vitis vinifera</name>
    <name type="common">Grape</name>
    <dbReference type="NCBI Taxonomy" id="29760"/>
    <lineage>
        <taxon>Eukaryota</taxon>
        <taxon>Viridiplantae</taxon>
        <taxon>Streptophyta</taxon>
        <taxon>Embryophyta</taxon>
        <taxon>Tracheophyta</taxon>
        <taxon>Spermatophyta</taxon>
        <taxon>Magnoliopsida</taxon>
        <taxon>eudicotyledons</taxon>
        <taxon>Gunneridae</taxon>
        <taxon>Pentapetalae</taxon>
        <taxon>rosids</taxon>
        <taxon>Vitales</taxon>
        <taxon>Vitaceae</taxon>
        <taxon>Viteae</taxon>
        <taxon>Vitis</taxon>
    </lineage>
</organism>
<dbReference type="InterPro" id="IPR001878">
    <property type="entry name" value="Znf_CCHC"/>
</dbReference>
<comment type="caution">
    <text evidence="4">The sequence shown here is derived from an EMBL/GenBank/DDBJ whole genome shotgun (WGS) entry which is preliminary data.</text>
</comment>
<protein>
    <recommendedName>
        <fullName evidence="3">CCHC-type domain-containing protein</fullName>
    </recommendedName>
</protein>
<gene>
    <name evidence="4" type="ORF">CK203_115446</name>
</gene>
<dbReference type="Pfam" id="PF14223">
    <property type="entry name" value="Retrotran_gag_2"/>
    <property type="match status" value="1"/>
</dbReference>
<dbReference type="GO" id="GO:0003676">
    <property type="term" value="F:nucleic acid binding"/>
    <property type="evidence" value="ECO:0007669"/>
    <property type="project" value="InterPro"/>
</dbReference>
<feature type="compositionally biased region" description="Basic residues" evidence="2">
    <location>
        <begin position="186"/>
        <end position="197"/>
    </location>
</feature>
<evidence type="ECO:0000256" key="1">
    <source>
        <dbReference type="PROSITE-ProRule" id="PRU00047"/>
    </source>
</evidence>
<dbReference type="Proteomes" id="UP000288805">
    <property type="component" value="Unassembled WGS sequence"/>
</dbReference>
<evidence type="ECO:0000256" key="2">
    <source>
        <dbReference type="SAM" id="MobiDB-lite"/>
    </source>
</evidence>
<feature type="region of interest" description="Disordered" evidence="2">
    <location>
        <begin position="186"/>
        <end position="208"/>
    </location>
</feature>
<keyword evidence="1" id="KW-0862">Zinc</keyword>
<accession>A0A438BMS2</accession>